<dbReference type="GO" id="GO:0016491">
    <property type="term" value="F:oxidoreductase activity"/>
    <property type="evidence" value="ECO:0007669"/>
    <property type="project" value="InterPro"/>
</dbReference>
<dbReference type="InterPro" id="IPR050260">
    <property type="entry name" value="FAD-bd_OxRdtase"/>
</dbReference>
<keyword evidence="3" id="KW-0274">FAD</keyword>
<dbReference type="PRINTS" id="PR00411">
    <property type="entry name" value="PNDRDTASEI"/>
</dbReference>
<evidence type="ECO:0000256" key="2">
    <source>
        <dbReference type="ARBA" id="ARBA00022630"/>
    </source>
</evidence>
<feature type="region of interest" description="Disordered" evidence="4">
    <location>
        <begin position="335"/>
        <end position="475"/>
    </location>
</feature>
<comment type="cofactor">
    <cofactor evidence="1">
        <name>FAD</name>
        <dbReference type="ChEBI" id="CHEBI:57692"/>
    </cofactor>
</comment>
<dbReference type="KEGG" id="svl:Strvi_7660"/>
<keyword evidence="2" id="KW-0285">Flavoprotein</keyword>
<evidence type="ECO:0000256" key="3">
    <source>
        <dbReference type="ARBA" id="ARBA00022827"/>
    </source>
</evidence>
<evidence type="ECO:0000313" key="8">
    <source>
        <dbReference type="Proteomes" id="UP000008703"/>
    </source>
</evidence>
<feature type="domain" description="NADH-rubredoxin oxidoreductase C-terminal" evidence="6">
    <location>
        <begin position="504"/>
        <end position="551"/>
    </location>
</feature>
<evidence type="ECO:0000259" key="5">
    <source>
        <dbReference type="Pfam" id="PF07992"/>
    </source>
</evidence>
<dbReference type="Gene3D" id="3.50.50.60">
    <property type="entry name" value="FAD/NAD(P)-binding domain"/>
    <property type="match status" value="2"/>
</dbReference>
<organism evidence="7 8">
    <name type="scientific">Streptomyces violaceusniger (strain Tu 4113)</name>
    <dbReference type="NCBI Taxonomy" id="653045"/>
    <lineage>
        <taxon>Bacteria</taxon>
        <taxon>Bacillati</taxon>
        <taxon>Actinomycetota</taxon>
        <taxon>Actinomycetes</taxon>
        <taxon>Kitasatosporales</taxon>
        <taxon>Streptomycetaceae</taxon>
        <taxon>Streptomyces</taxon>
        <taxon>Streptomyces violaceusniger group</taxon>
    </lineage>
</organism>
<reference evidence="7" key="1">
    <citation type="submission" date="2011-08" db="EMBL/GenBank/DDBJ databases">
        <title>Complete sequence of chromosome of Streptomyces violaceusniger Tu 4113.</title>
        <authorList>
            <consortium name="US DOE Joint Genome Institute"/>
            <person name="Lucas S."/>
            <person name="Han J."/>
            <person name="Lapidus A."/>
            <person name="Cheng J.-F."/>
            <person name="Goodwin L."/>
            <person name="Pitluck S."/>
            <person name="Peters L."/>
            <person name="Ivanova N."/>
            <person name="Daligault H."/>
            <person name="Detter J.C."/>
            <person name="Han C."/>
            <person name="Tapia R."/>
            <person name="Land M."/>
            <person name="Hauser L."/>
            <person name="Kyrpides N."/>
            <person name="Ivanova N."/>
            <person name="Pagani I."/>
            <person name="Hagen A."/>
            <person name="Katz L."/>
            <person name="Fiedler H.-P."/>
            <person name="Keasling J."/>
            <person name="Fortman J."/>
            <person name="Woyke T."/>
        </authorList>
    </citation>
    <scope>NUCLEOTIDE SEQUENCE [LARGE SCALE GENOMIC DNA]</scope>
    <source>
        <strain evidence="7">Tu 4113</strain>
    </source>
</reference>
<feature type="compositionally biased region" description="Basic and acidic residues" evidence="4">
    <location>
        <begin position="344"/>
        <end position="358"/>
    </location>
</feature>
<dbReference type="eggNOG" id="COG1251">
    <property type="taxonomic scope" value="Bacteria"/>
</dbReference>
<keyword evidence="8" id="KW-1185">Reference proteome</keyword>
<name>G2NWN9_STRV4</name>
<evidence type="ECO:0000256" key="1">
    <source>
        <dbReference type="ARBA" id="ARBA00001974"/>
    </source>
</evidence>
<proteinExistence type="predicted"/>
<dbReference type="PANTHER" id="PTHR43429:SF3">
    <property type="entry name" value="NITRITE REDUCTASE [NAD(P)H]"/>
    <property type="match status" value="1"/>
</dbReference>
<gene>
    <name evidence="7" type="ORF">Strvi_7660</name>
</gene>
<dbReference type="SUPFAM" id="SSF51905">
    <property type="entry name" value="FAD/NAD(P)-binding domain"/>
    <property type="match status" value="1"/>
</dbReference>
<dbReference type="InterPro" id="IPR023753">
    <property type="entry name" value="FAD/NAD-binding_dom"/>
</dbReference>
<sequence>MESNREPGSPQQRRVVIVGGGMAGTRLAQQLVVSAGVGAGPVALDVTIIGEEPHPAYNRVLLAEVLAGRYAPEVIALPAPPRPAPGAGAGVRRLSGVRVVRVDRPTAEVLCDDGRRVPYDALVLATGSNPVLPPLRGLFEPDGRGPHALPEGVHAFRTMEDCLALGAAVRSGTRAVVIGGGLLGVSAARALAQRGAQVVLAHQGEHLMERQLDPGASRLLRRHMAALGVEVHTECRVRGLRTGGRPVRTVQAVELADGYALKTDLVVLACGVRPRVGLARAAGVEVARGIVVDDELRTSDPWVFAIGDCAEHDGVVYGLAGPAQEQADVLAQLLSPTPPLPETRALRPLDPHQGRAPEPDQGSAPEPHQGTTPGPHRVTAPGPHQGTAPEPHQGTTPGPHRVTTPGPHQGTAPEPREGAGPDPHPGSAPDPAPGDQVVGNRPAEGAPPSGSWGRDGWAQPGHRAAPGNETAPRYHGTRTLTRLTLTAAPGSAGASASGTDGPLDLAAFGNPTPAAGDDVIHLTDATRNTYRKVVVRGDRLLGGILLGDLGTVGALARAWEGDEPLPATPLLHLLTNDGGS</sequence>
<dbReference type="EMBL" id="CP002994">
    <property type="protein sequence ID" value="AEM86996.1"/>
    <property type="molecule type" value="Genomic_DNA"/>
</dbReference>
<dbReference type="HOGENOM" id="CLU_003291_4_4_11"/>
<evidence type="ECO:0000256" key="4">
    <source>
        <dbReference type="SAM" id="MobiDB-lite"/>
    </source>
</evidence>
<evidence type="ECO:0000259" key="6">
    <source>
        <dbReference type="Pfam" id="PF18267"/>
    </source>
</evidence>
<dbReference type="InterPro" id="IPR041575">
    <property type="entry name" value="Rubredoxin_C"/>
</dbReference>
<dbReference type="Pfam" id="PF18267">
    <property type="entry name" value="Rubredoxin_C"/>
    <property type="match status" value="1"/>
</dbReference>
<feature type="domain" description="FAD/NAD(P)-binding" evidence="5">
    <location>
        <begin position="14"/>
        <end position="327"/>
    </location>
</feature>
<dbReference type="PANTHER" id="PTHR43429">
    <property type="entry name" value="PYRIDINE NUCLEOTIDE-DISULFIDE OXIDOREDUCTASE DOMAIN-CONTAINING"/>
    <property type="match status" value="1"/>
</dbReference>
<dbReference type="InterPro" id="IPR016156">
    <property type="entry name" value="FAD/NAD-linked_Rdtase_dimer_sf"/>
</dbReference>
<feature type="compositionally biased region" description="Pro residues" evidence="4">
    <location>
        <begin position="422"/>
        <end position="432"/>
    </location>
</feature>
<dbReference type="Proteomes" id="UP000008703">
    <property type="component" value="Chromosome"/>
</dbReference>
<dbReference type="InterPro" id="IPR036188">
    <property type="entry name" value="FAD/NAD-bd_sf"/>
</dbReference>
<evidence type="ECO:0000313" key="7">
    <source>
        <dbReference type="EMBL" id="AEM86996.1"/>
    </source>
</evidence>
<dbReference type="Gene3D" id="3.30.390.30">
    <property type="match status" value="1"/>
</dbReference>
<dbReference type="PRINTS" id="PR00368">
    <property type="entry name" value="FADPNR"/>
</dbReference>
<accession>G2NWN9</accession>
<dbReference type="AlphaFoldDB" id="G2NWN9"/>
<dbReference type="Pfam" id="PF07992">
    <property type="entry name" value="Pyr_redox_2"/>
    <property type="match status" value="1"/>
</dbReference>
<protein>
    <submittedName>
        <fullName evidence="7">FAD-dependent pyridine nucleotide-disulfide oxidoreductase</fullName>
    </submittedName>
</protein>